<dbReference type="Proteomes" id="UP000295710">
    <property type="component" value="Unassembled WGS sequence"/>
</dbReference>
<dbReference type="AlphaFoldDB" id="A0A4R4FE64"/>
<name>A0A4R4FE64_9FIRM</name>
<sequence>MINVSNEFKNYVSLGKRNFLAYIDIVLTDGTTIHLENFNLRTNGLKINDGVTATDTFTVGSCIVNKLTLNISNVESEFSTYDFDGAVVTVYIGLQLPNSLEKIRKGIYTVFEAQYSESAITLECMDNMSKFDVDYAEVNTSYPATLGEIVKDICNYCGVSLNTPDFDNYTYEVAGRPVDEALTCRQMLAYCAQLACCFGRCDTYGRLEFRWFEQEIFEKNDNIDGGIFDDGTPQYISGDIVDGGDFEDYSSGASIDGGTFEDLDAFHHLYSLNSFKVSTDDVVITGVQVTEEFTETEQDKKQTVTVGSPGYILAVSGNKLIQKGTAETVAQYLGGKLIGLKFRPMSTQTLGDPTVEAGDLAYVTDRRQNTYNCLITNLTFNLGGFMSVSCDAETPGKNSSKQYSELTQAIVEIRKEAQKQASSLATVMSQAFGVFKTEEAQEDGSIIYYMHDKPTLAESKCIWKFTADAFAVSTDGGRTWNAGLDSSGNATVNILSAIGINCDWIHAGTLTLGGYNNQNGKLVMQDASGTVQGRWNNGGIYTTGPITSDNPKDKYSISINNGCCYIRGANGTTTGIISYINGGITVDSYGGKTSRLTLTNDGKAMLTSSGSITVGANGTLNLSGNPVNIGGGKTGTANFSDGSYLTFKGGILTGGKTASGSTF</sequence>
<dbReference type="RefSeq" id="WP_132277348.1">
    <property type="nucleotide sequence ID" value="NZ_JAOBST010000013.1"/>
</dbReference>
<reference evidence="1 2" key="1">
    <citation type="journal article" date="2016" name="Nat. Microbiol.">
        <title>The Mouse Intestinal Bacterial Collection (miBC) provides host-specific insight into cultured diversity and functional potential of the gut microbiota.</title>
        <authorList>
            <person name="Lagkouvardos I."/>
            <person name="Pukall R."/>
            <person name="Abt B."/>
            <person name="Foesel B.U."/>
            <person name="Meier-Kolthoff J.P."/>
            <person name="Kumar N."/>
            <person name="Bresciani A."/>
            <person name="Martinez I."/>
            <person name="Just S."/>
            <person name="Ziegler C."/>
            <person name="Brugiroux S."/>
            <person name="Garzetti D."/>
            <person name="Wenning M."/>
            <person name="Bui T.P."/>
            <person name="Wang J."/>
            <person name="Hugenholtz F."/>
            <person name="Plugge C.M."/>
            <person name="Peterson D.A."/>
            <person name="Hornef M.W."/>
            <person name="Baines J.F."/>
            <person name="Smidt H."/>
            <person name="Walter J."/>
            <person name="Kristiansen K."/>
            <person name="Nielsen H.B."/>
            <person name="Haller D."/>
            <person name="Overmann J."/>
            <person name="Stecher B."/>
            <person name="Clavel T."/>
        </authorList>
    </citation>
    <scope>NUCLEOTIDE SEQUENCE [LARGE SCALE GENOMIC DNA]</scope>
    <source>
        <strain evidence="1 2">DSM 28560</strain>
    </source>
</reference>
<keyword evidence="2" id="KW-1185">Reference proteome</keyword>
<comment type="caution">
    <text evidence="1">The sequence shown here is derived from an EMBL/GenBank/DDBJ whole genome shotgun (WGS) entry which is preliminary data.</text>
</comment>
<accession>A0A4R4FE64</accession>
<proteinExistence type="predicted"/>
<organism evidence="1 2">
    <name type="scientific">Extibacter muris</name>
    <dbReference type="NCBI Taxonomy" id="1796622"/>
    <lineage>
        <taxon>Bacteria</taxon>
        <taxon>Bacillati</taxon>
        <taxon>Bacillota</taxon>
        <taxon>Clostridia</taxon>
        <taxon>Lachnospirales</taxon>
        <taxon>Lachnospiraceae</taxon>
        <taxon>Extibacter</taxon>
    </lineage>
</organism>
<evidence type="ECO:0000313" key="2">
    <source>
        <dbReference type="Proteomes" id="UP000295710"/>
    </source>
</evidence>
<protein>
    <submittedName>
        <fullName evidence="1">Uncharacterized protein</fullName>
    </submittedName>
</protein>
<gene>
    <name evidence="1" type="ORF">E1963_09230</name>
</gene>
<dbReference type="EMBL" id="SMMX01000006">
    <property type="protein sequence ID" value="TDA21932.1"/>
    <property type="molecule type" value="Genomic_DNA"/>
</dbReference>
<evidence type="ECO:0000313" key="1">
    <source>
        <dbReference type="EMBL" id="TDA21932.1"/>
    </source>
</evidence>